<accession>A0AAV1QBR5</accession>
<gene>
    <name evidence="2" type="ORF">FSCOSCO3_A014135</name>
</gene>
<dbReference type="AlphaFoldDB" id="A0AAV1QBR5"/>
<dbReference type="Pfam" id="PF01108">
    <property type="entry name" value="Tissue_fac"/>
    <property type="match status" value="1"/>
</dbReference>
<dbReference type="Proteomes" id="UP001314229">
    <property type="component" value="Unassembled WGS sequence"/>
</dbReference>
<evidence type="ECO:0000259" key="1">
    <source>
        <dbReference type="Pfam" id="PF01108"/>
    </source>
</evidence>
<proteinExistence type="predicted"/>
<sequence>MSKLLWNLPGRHVGGISQRNTGVTPSSPSAALTLFVLLNRNCSLNPEKNLIYSKQKGFWLSTNMGSLKTAFYLGVCLSAWIITTADGVSLPKAENVLWVSLDFKTILTWTTTSSNDTYTVLYSWDDSNWEESPDCIRVSESECDLTNCLDPLNRTADRLVSEGKDIANAKQLYDHLLNVRTSVQLFCVDEEAVDKAVQRMPKRLLVVPSTMRLYRIITLTPGK</sequence>
<dbReference type="InterPro" id="IPR013783">
    <property type="entry name" value="Ig-like_fold"/>
</dbReference>
<dbReference type="PANTHER" id="PTHR20859">
    <property type="entry name" value="INTERFERON/INTERLEUKIN RECEPTOR"/>
    <property type="match status" value="1"/>
</dbReference>
<dbReference type="InterPro" id="IPR036116">
    <property type="entry name" value="FN3_sf"/>
</dbReference>
<dbReference type="InterPro" id="IPR003961">
    <property type="entry name" value="FN3_dom"/>
</dbReference>
<reference evidence="2 3" key="1">
    <citation type="submission" date="2024-01" db="EMBL/GenBank/DDBJ databases">
        <authorList>
            <person name="Alioto T."/>
            <person name="Alioto T."/>
            <person name="Gomez Garrido J."/>
        </authorList>
    </citation>
    <scope>NUCLEOTIDE SEQUENCE [LARGE SCALE GENOMIC DNA]</scope>
</reference>
<dbReference type="PANTHER" id="PTHR20859:SF22">
    <property type="entry name" value="TISSUE FACTOR"/>
    <property type="match status" value="1"/>
</dbReference>
<dbReference type="GO" id="GO:0005886">
    <property type="term" value="C:plasma membrane"/>
    <property type="evidence" value="ECO:0007669"/>
    <property type="project" value="TreeGrafter"/>
</dbReference>
<comment type="caution">
    <text evidence="2">The sequence shown here is derived from an EMBL/GenBank/DDBJ whole genome shotgun (WGS) entry which is preliminary data.</text>
</comment>
<dbReference type="GO" id="GO:0004896">
    <property type="term" value="F:cytokine receptor activity"/>
    <property type="evidence" value="ECO:0007669"/>
    <property type="project" value="TreeGrafter"/>
</dbReference>
<dbReference type="SUPFAM" id="SSF49265">
    <property type="entry name" value="Fibronectin type III"/>
    <property type="match status" value="1"/>
</dbReference>
<name>A0AAV1QBR5_SCOSC</name>
<feature type="domain" description="Fibronectin type-III" evidence="1">
    <location>
        <begin position="75"/>
        <end position="148"/>
    </location>
</feature>
<dbReference type="InterPro" id="IPR050650">
    <property type="entry name" value="Type-II_Cytokine-TF_Rcpt"/>
</dbReference>
<dbReference type="Gene3D" id="2.60.40.10">
    <property type="entry name" value="Immunoglobulins"/>
    <property type="match status" value="1"/>
</dbReference>
<dbReference type="EMBL" id="CAWUFR010000713">
    <property type="protein sequence ID" value="CAK6980630.1"/>
    <property type="molecule type" value="Genomic_DNA"/>
</dbReference>
<evidence type="ECO:0000313" key="3">
    <source>
        <dbReference type="Proteomes" id="UP001314229"/>
    </source>
</evidence>
<organism evidence="2 3">
    <name type="scientific">Scomber scombrus</name>
    <name type="common">Atlantic mackerel</name>
    <name type="synonym">Scomber vernalis</name>
    <dbReference type="NCBI Taxonomy" id="13677"/>
    <lineage>
        <taxon>Eukaryota</taxon>
        <taxon>Metazoa</taxon>
        <taxon>Chordata</taxon>
        <taxon>Craniata</taxon>
        <taxon>Vertebrata</taxon>
        <taxon>Euteleostomi</taxon>
        <taxon>Actinopterygii</taxon>
        <taxon>Neopterygii</taxon>
        <taxon>Teleostei</taxon>
        <taxon>Neoteleostei</taxon>
        <taxon>Acanthomorphata</taxon>
        <taxon>Pelagiaria</taxon>
        <taxon>Scombriformes</taxon>
        <taxon>Scombridae</taxon>
        <taxon>Scomber</taxon>
    </lineage>
</organism>
<feature type="non-terminal residue" evidence="2">
    <location>
        <position position="223"/>
    </location>
</feature>
<evidence type="ECO:0000313" key="2">
    <source>
        <dbReference type="EMBL" id="CAK6980630.1"/>
    </source>
</evidence>
<keyword evidence="3" id="KW-1185">Reference proteome</keyword>
<protein>
    <submittedName>
        <fullName evidence="2">Tissue factor-like</fullName>
    </submittedName>
</protein>